<dbReference type="RefSeq" id="WP_119666228.1">
    <property type="nucleotide sequence ID" value="NZ_QXED01000001.1"/>
</dbReference>
<reference evidence="4 5" key="1">
    <citation type="submission" date="2018-08" db="EMBL/GenBank/DDBJ databases">
        <title>Fibrisoma montanum sp. nov., isolated from Danxia mountain soil.</title>
        <authorList>
            <person name="Huang Y."/>
        </authorList>
    </citation>
    <scope>NUCLEOTIDE SEQUENCE [LARGE SCALE GENOMIC DNA]</scope>
    <source>
        <strain evidence="4 5">HYT19</strain>
    </source>
</reference>
<dbReference type="PANTHER" id="PTHR44591:SF23">
    <property type="entry name" value="CHEY SUBFAMILY"/>
    <property type="match status" value="1"/>
</dbReference>
<protein>
    <submittedName>
        <fullName evidence="4">Response regulator</fullName>
    </submittedName>
</protein>
<evidence type="ECO:0000313" key="5">
    <source>
        <dbReference type="Proteomes" id="UP000283523"/>
    </source>
</evidence>
<dbReference type="SUPFAM" id="SSF52172">
    <property type="entry name" value="CheY-like"/>
    <property type="match status" value="1"/>
</dbReference>
<comment type="caution">
    <text evidence="4">The sequence shown here is derived from an EMBL/GenBank/DDBJ whole genome shotgun (WGS) entry which is preliminary data.</text>
</comment>
<dbReference type="Gene3D" id="3.40.50.2300">
    <property type="match status" value="1"/>
</dbReference>
<name>A0A418MIZ9_9BACT</name>
<proteinExistence type="predicted"/>
<dbReference type="SMART" id="SM00448">
    <property type="entry name" value="REC"/>
    <property type="match status" value="1"/>
</dbReference>
<keyword evidence="5" id="KW-1185">Reference proteome</keyword>
<keyword evidence="1 2" id="KW-0597">Phosphoprotein</keyword>
<feature type="modified residue" description="4-aspartylphosphate" evidence="2">
    <location>
        <position position="63"/>
    </location>
</feature>
<dbReference type="InterPro" id="IPR011006">
    <property type="entry name" value="CheY-like_superfamily"/>
</dbReference>
<dbReference type="CDD" id="cd00156">
    <property type="entry name" value="REC"/>
    <property type="match status" value="1"/>
</dbReference>
<evidence type="ECO:0000259" key="3">
    <source>
        <dbReference type="PROSITE" id="PS50110"/>
    </source>
</evidence>
<dbReference type="AlphaFoldDB" id="A0A418MIZ9"/>
<dbReference type="GO" id="GO:0000160">
    <property type="term" value="P:phosphorelay signal transduction system"/>
    <property type="evidence" value="ECO:0007669"/>
    <property type="project" value="InterPro"/>
</dbReference>
<dbReference type="Proteomes" id="UP000283523">
    <property type="component" value="Unassembled WGS sequence"/>
</dbReference>
<accession>A0A418MIZ9</accession>
<dbReference type="Pfam" id="PF00072">
    <property type="entry name" value="Response_reg"/>
    <property type="match status" value="1"/>
</dbReference>
<dbReference type="InterPro" id="IPR050595">
    <property type="entry name" value="Bact_response_regulator"/>
</dbReference>
<organism evidence="4 5">
    <name type="scientific">Fibrisoma montanum</name>
    <dbReference type="NCBI Taxonomy" id="2305895"/>
    <lineage>
        <taxon>Bacteria</taxon>
        <taxon>Pseudomonadati</taxon>
        <taxon>Bacteroidota</taxon>
        <taxon>Cytophagia</taxon>
        <taxon>Cytophagales</taxon>
        <taxon>Spirosomataceae</taxon>
        <taxon>Fibrisoma</taxon>
    </lineage>
</organism>
<dbReference type="InterPro" id="IPR001789">
    <property type="entry name" value="Sig_transdc_resp-reg_receiver"/>
</dbReference>
<feature type="domain" description="Response regulatory" evidence="3">
    <location>
        <begin position="10"/>
        <end position="130"/>
    </location>
</feature>
<dbReference type="PROSITE" id="PS50110">
    <property type="entry name" value="RESPONSE_REGULATORY"/>
    <property type="match status" value="1"/>
</dbReference>
<sequence>MMAGRTTTKTVVVVEDDQDDYLILQQLFRQYCTDCITIPIHDSTTVVAELDQLKVLPDLILIDLIMPLQDGFEVLTQLRSHTRYAAVVIAIMSGLETPEYRARAVELGADHYLIKPDSLSQADHFLTQLFGT</sequence>
<dbReference type="PANTHER" id="PTHR44591">
    <property type="entry name" value="STRESS RESPONSE REGULATOR PROTEIN 1"/>
    <property type="match status" value="1"/>
</dbReference>
<gene>
    <name evidence="4" type="ORF">DYU11_03435</name>
</gene>
<evidence type="ECO:0000256" key="2">
    <source>
        <dbReference type="PROSITE-ProRule" id="PRU00169"/>
    </source>
</evidence>
<dbReference type="EMBL" id="QXED01000001">
    <property type="protein sequence ID" value="RIV27377.1"/>
    <property type="molecule type" value="Genomic_DNA"/>
</dbReference>
<evidence type="ECO:0000256" key="1">
    <source>
        <dbReference type="ARBA" id="ARBA00022553"/>
    </source>
</evidence>
<evidence type="ECO:0000313" key="4">
    <source>
        <dbReference type="EMBL" id="RIV27377.1"/>
    </source>
</evidence>